<evidence type="ECO:0000313" key="2">
    <source>
        <dbReference type="EMBL" id="RLM18126.1"/>
    </source>
</evidence>
<evidence type="ECO:0000313" key="4">
    <source>
        <dbReference type="Proteomes" id="UP000285972"/>
    </source>
</evidence>
<organism evidence="1 3">
    <name type="scientific">Brenneria goodwinii</name>
    <dbReference type="NCBI Taxonomy" id="1109412"/>
    <lineage>
        <taxon>Bacteria</taxon>
        <taxon>Pseudomonadati</taxon>
        <taxon>Pseudomonadota</taxon>
        <taxon>Gammaproteobacteria</taxon>
        <taxon>Enterobacterales</taxon>
        <taxon>Pectobacteriaceae</taxon>
        <taxon>Brenneria</taxon>
    </lineage>
</organism>
<dbReference type="STRING" id="1109412.BN1221_01699"/>
<dbReference type="Proteomes" id="UP000044377">
    <property type="component" value="Unassembled WGS sequence"/>
</dbReference>
<dbReference type="EMBL" id="CGIG01000001">
    <property type="protein sequence ID" value="CPR15757.1"/>
    <property type="molecule type" value="Genomic_DNA"/>
</dbReference>
<dbReference type="AlphaFoldDB" id="A0A0G4JU83"/>
<dbReference type="KEGG" id="bgj:AWC36_19130"/>
<evidence type="ECO:0000313" key="1">
    <source>
        <dbReference type="EMBL" id="CPR15757.1"/>
    </source>
</evidence>
<gene>
    <name evidence="2" type="ORF">BIY26_19260</name>
    <name evidence="1" type="ORF">BN1221_01699</name>
</gene>
<keyword evidence="3" id="KW-1185">Reference proteome</keyword>
<name>A0A0G4JU83_9GAMM</name>
<accession>A0A0G4JU83</accession>
<sequence length="61" mass="6777">MTQCGEKSNQQGIVLHTYNFTEQRAEEAVYLIRHDCRVMMPSADAEIIGDGAESMSAITDL</sequence>
<reference evidence="2 4" key="3">
    <citation type="submission" date="2016-09" db="EMBL/GenBank/DDBJ databases">
        <authorList>
            <person name="Doonan J."/>
            <person name="Pachebat J.A."/>
            <person name="Golyshin P.N."/>
            <person name="Denman S."/>
            <person name="Mcdonald J.E."/>
        </authorList>
    </citation>
    <scope>NUCLEOTIDE SEQUENCE [LARGE SCALE GENOMIC DNA]</scope>
    <source>
        <strain evidence="2 4">FRB141</strain>
    </source>
</reference>
<proteinExistence type="predicted"/>
<dbReference type="EMBL" id="MJLX01000070">
    <property type="protein sequence ID" value="RLM18126.1"/>
    <property type="molecule type" value="Genomic_DNA"/>
</dbReference>
<protein>
    <submittedName>
        <fullName evidence="1">Uncharacterized protein</fullName>
    </submittedName>
</protein>
<evidence type="ECO:0000313" key="3">
    <source>
        <dbReference type="Proteomes" id="UP000044377"/>
    </source>
</evidence>
<reference evidence="3" key="2">
    <citation type="submission" date="2015-01" db="EMBL/GenBank/DDBJ databases">
        <authorList>
            <person name="Paterson Steve"/>
        </authorList>
    </citation>
    <scope>NUCLEOTIDE SEQUENCE [LARGE SCALE GENOMIC DNA]</scope>
    <source>
        <strain evidence="3">OBR1</strain>
    </source>
</reference>
<reference evidence="1" key="1">
    <citation type="submission" date="2015-01" db="EMBL/GenBank/DDBJ databases">
        <authorList>
            <person name="Xiang T."/>
            <person name="Song Y."/>
            <person name="Huang L."/>
            <person name="Wang B."/>
            <person name="Wu P."/>
        </authorList>
    </citation>
    <scope>NUCLEOTIDE SEQUENCE [LARGE SCALE GENOMIC DNA]</scope>
    <source>
        <strain evidence="1">OBR1</strain>
    </source>
</reference>
<dbReference type="Proteomes" id="UP000285972">
    <property type="component" value="Unassembled WGS sequence"/>
</dbReference>